<protein>
    <recommendedName>
        <fullName evidence="1">Phospholipid/glycerol acyltransferase domain-containing protein</fullName>
    </recommendedName>
</protein>
<dbReference type="Proteomes" id="UP000318359">
    <property type="component" value="Unassembled WGS sequence"/>
</dbReference>
<name>A0A520M933_9GAMM</name>
<comment type="caution">
    <text evidence="2">The sequence shown here is derived from an EMBL/GenBank/DDBJ whole genome shotgun (WGS) entry which is preliminary data.</text>
</comment>
<evidence type="ECO:0000259" key="1">
    <source>
        <dbReference type="Pfam" id="PF01553"/>
    </source>
</evidence>
<organism evidence="2 3">
    <name type="scientific">SAR86 cluster bacterium</name>
    <dbReference type="NCBI Taxonomy" id="2030880"/>
    <lineage>
        <taxon>Bacteria</taxon>
        <taxon>Pseudomonadati</taxon>
        <taxon>Pseudomonadota</taxon>
        <taxon>Gammaproteobacteria</taxon>
        <taxon>SAR86 cluster</taxon>
    </lineage>
</organism>
<dbReference type="SUPFAM" id="SSF69593">
    <property type="entry name" value="Glycerol-3-phosphate (1)-acyltransferase"/>
    <property type="match status" value="1"/>
</dbReference>
<dbReference type="GO" id="GO:0042840">
    <property type="term" value="P:D-glucuronate catabolic process"/>
    <property type="evidence" value="ECO:0007669"/>
    <property type="project" value="TreeGrafter"/>
</dbReference>
<dbReference type="AlphaFoldDB" id="A0A520M933"/>
<dbReference type="GO" id="GO:0016746">
    <property type="term" value="F:acyltransferase activity"/>
    <property type="evidence" value="ECO:0007669"/>
    <property type="project" value="InterPro"/>
</dbReference>
<evidence type="ECO:0000313" key="3">
    <source>
        <dbReference type="Proteomes" id="UP000318359"/>
    </source>
</evidence>
<sequence length="375" mass="42950">MKKFDSIRPYADAEVQAVLNRLINDKDVIKAFIAASEYKGISKYPLSTIFIKRILKKKIENIHSVKEYQSIFERLVKEMIETKTSGFVCNGFSNLKKNESYLFISNHRDIAIDPALLNFVLHSNDHKTTNIAVGNNLMSEKWASDLMRLNKSFIIDRTGKSKREIYQGLHLASEYIEDSLLKKNDSIWIAQKQGRAKDGIDETDPALLKMIHLTNRKSISICDYFNSLNFIPIAVSYEFDPNDAYKAKEVYAKKTNQEYTKSHREDLESIANGIAGQKGLIELNIGKTIKFNEESYNACAQLITNSIHKLYKLLPSNFAACDLQKIPYSIEHNFSAEQINSAKDTLEERVEGMEPEIRALLFQQYSNPVLQKEKL</sequence>
<feature type="domain" description="Phospholipid/glycerol acyltransferase" evidence="1">
    <location>
        <begin position="90"/>
        <end position="189"/>
    </location>
</feature>
<accession>A0A520M933</accession>
<evidence type="ECO:0000313" key="2">
    <source>
        <dbReference type="EMBL" id="RZO17733.1"/>
    </source>
</evidence>
<reference evidence="2 3" key="1">
    <citation type="submission" date="2019-02" db="EMBL/GenBank/DDBJ databases">
        <title>Prokaryotic population dynamics and viral predation in marine succession experiment using metagenomics: the confinement effect.</title>
        <authorList>
            <person name="Haro-Moreno J.M."/>
            <person name="Rodriguez-Valera F."/>
            <person name="Lopez-Perez M."/>
        </authorList>
    </citation>
    <scope>NUCLEOTIDE SEQUENCE [LARGE SCALE GENOMIC DNA]</scope>
    <source>
        <strain evidence="2">MED-G167</strain>
    </source>
</reference>
<proteinExistence type="predicted"/>
<dbReference type="EMBL" id="SHBM01000024">
    <property type="protein sequence ID" value="RZO17733.1"/>
    <property type="molecule type" value="Genomic_DNA"/>
</dbReference>
<dbReference type="PANTHER" id="PTHR30068:SF3">
    <property type="entry name" value="PHOSPHOLIPID_GLYCEROL ACYLTRANSFERASE DOMAIN-CONTAINING PROTEIN"/>
    <property type="match status" value="1"/>
</dbReference>
<dbReference type="PANTHER" id="PTHR30068">
    <property type="entry name" value="URONATE ISOMERASE"/>
    <property type="match status" value="1"/>
</dbReference>
<dbReference type="InterPro" id="IPR002123">
    <property type="entry name" value="Plipid/glycerol_acylTrfase"/>
</dbReference>
<dbReference type="GO" id="GO:0019698">
    <property type="term" value="P:D-galacturonate catabolic process"/>
    <property type="evidence" value="ECO:0007669"/>
    <property type="project" value="TreeGrafter"/>
</dbReference>
<gene>
    <name evidence="2" type="ORF">EVB00_01980</name>
</gene>
<dbReference type="Pfam" id="PF01553">
    <property type="entry name" value="Acyltransferase"/>
    <property type="match status" value="1"/>
</dbReference>